<accession>A0A8D5AJV7</accession>
<feature type="active site" description="Proton donor/acceptor" evidence="7">
    <location>
        <position position="146"/>
    </location>
</feature>
<sequence>MLDVRKGGFVLATLLAAFAAEGNEKDIWLLVETKPHVMKVMEGEAGRDGRTLEVFDHIAIGRNGVGYDKQRGDDKTPLGSYHIGWVNEKSRFGSFFGFNFPNHDNAKRAYDGGLIDAHTYRRLLSYQPEAEVPPQDTPLGGQIGIHGIGQGSLQVHRHFDWTHGCIAVTNEQLDRLKQWIKKGTLVVIR</sequence>
<dbReference type="Gene3D" id="2.40.440.10">
    <property type="entry name" value="L,D-transpeptidase catalytic domain-like"/>
    <property type="match status" value="1"/>
</dbReference>
<dbReference type="InterPro" id="IPR038063">
    <property type="entry name" value="Transpep_catalytic_dom"/>
</dbReference>
<dbReference type="EMBL" id="AP019782">
    <property type="protein sequence ID" value="BBL70456.1"/>
    <property type="molecule type" value="Genomic_DNA"/>
</dbReference>
<dbReference type="GO" id="GO:0016740">
    <property type="term" value="F:transferase activity"/>
    <property type="evidence" value="ECO:0007669"/>
    <property type="project" value="UniProtKB-KW"/>
</dbReference>
<evidence type="ECO:0000256" key="4">
    <source>
        <dbReference type="ARBA" id="ARBA00022960"/>
    </source>
</evidence>
<evidence type="ECO:0000256" key="3">
    <source>
        <dbReference type="ARBA" id="ARBA00022679"/>
    </source>
</evidence>
<evidence type="ECO:0000259" key="8">
    <source>
        <dbReference type="PROSITE" id="PS52029"/>
    </source>
</evidence>
<comment type="similarity">
    <text evidence="2">Belongs to the YkuD family.</text>
</comment>
<keyword evidence="4 7" id="KW-0133">Cell shape</keyword>
<dbReference type="GO" id="GO:0009252">
    <property type="term" value="P:peptidoglycan biosynthetic process"/>
    <property type="evidence" value="ECO:0007669"/>
    <property type="project" value="UniProtKB-UniPathway"/>
</dbReference>
<dbReference type="PANTHER" id="PTHR36699:SF1">
    <property type="entry name" value="L,D-TRANSPEPTIDASE YAFK-RELATED"/>
    <property type="match status" value="1"/>
</dbReference>
<organism evidence="9 10">
    <name type="scientific">Methylogaea oryzae</name>
    <dbReference type="NCBI Taxonomy" id="1295382"/>
    <lineage>
        <taxon>Bacteria</taxon>
        <taxon>Pseudomonadati</taxon>
        <taxon>Pseudomonadota</taxon>
        <taxon>Gammaproteobacteria</taxon>
        <taxon>Methylococcales</taxon>
        <taxon>Methylococcaceae</taxon>
        <taxon>Methylogaea</taxon>
    </lineage>
</organism>
<dbReference type="GO" id="GO:0071555">
    <property type="term" value="P:cell wall organization"/>
    <property type="evidence" value="ECO:0007669"/>
    <property type="project" value="UniProtKB-UniRule"/>
</dbReference>
<dbReference type="GO" id="GO:0008360">
    <property type="term" value="P:regulation of cell shape"/>
    <property type="evidence" value="ECO:0007669"/>
    <property type="project" value="UniProtKB-UniRule"/>
</dbReference>
<dbReference type="InterPro" id="IPR005490">
    <property type="entry name" value="LD_TPept_cat_dom"/>
</dbReference>
<evidence type="ECO:0000256" key="7">
    <source>
        <dbReference type="PROSITE-ProRule" id="PRU01373"/>
    </source>
</evidence>
<evidence type="ECO:0000256" key="1">
    <source>
        <dbReference type="ARBA" id="ARBA00004752"/>
    </source>
</evidence>
<dbReference type="GO" id="GO:0004180">
    <property type="term" value="F:carboxypeptidase activity"/>
    <property type="evidence" value="ECO:0007669"/>
    <property type="project" value="UniProtKB-ARBA"/>
</dbReference>
<evidence type="ECO:0000256" key="5">
    <source>
        <dbReference type="ARBA" id="ARBA00022984"/>
    </source>
</evidence>
<dbReference type="Pfam" id="PF03734">
    <property type="entry name" value="YkuD"/>
    <property type="match status" value="1"/>
</dbReference>
<keyword evidence="3" id="KW-0808">Transferase</keyword>
<dbReference type="UniPathway" id="UPA00219"/>
<gene>
    <name evidence="9" type="ORF">MoryE10_10620</name>
</gene>
<dbReference type="PANTHER" id="PTHR36699">
    <property type="entry name" value="LD-TRANSPEPTIDASE"/>
    <property type="match status" value="1"/>
</dbReference>
<dbReference type="AlphaFoldDB" id="A0A8D5AJV7"/>
<name>A0A8D5AJV7_9GAMM</name>
<dbReference type="SUPFAM" id="SSF141523">
    <property type="entry name" value="L,D-transpeptidase catalytic domain-like"/>
    <property type="match status" value="1"/>
</dbReference>
<proteinExistence type="inferred from homology"/>
<evidence type="ECO:0000313" key="9">
    <source>
        <dbReference type="EMBL" id="BBL70456.1"/>
    </source>
</evidence>
<feature type="domain" description="L,D-TPase catalytic" evidence="8">
    <location>
        <begin position="27"/>
        <end position="189"/>
    </location>
</feature>
<reference evidence="9" key="1">
    <citation type="submission" date="2019-06" db="EMBL/GenBank/DDBJ databases">
        <title>Complete genome sequence of Methylogaea oryzae strain JCM16910.</title>
        <authorList>
            <person name="Asakawa S."/>
        </authorList>
    </citation>
    <scope>NUCLEOTIDE SEQUENCE</scope>
    <source>
        <strain evidence="9">E10</strain>
    </source>
</reference>
<protein>
    <recommendedName>
        <fullName evidence="8">L,D-TPase catalytic domain-containing protein</fullName>
    </recommendedName>
</protein>
<evidence type="ECO:0000256" key="6">
    <source>
        <dbReference type="ARBA" id="ARBA00023316"/>
    </source>
</evidence>
<dbReference type="CDD" id="cd16913">
    <property type="entry name" value="YkuD_like"/>
    <property type="match status" value="1"/>
</dbReference>
<comment type="pathway">
    <text evidence="1 7">Cell wall biogenesis; peptidoglycan biosynthesis.</text>
</comment>
<evidence type="ECO:0000256" key="2">
    <source>
        <dbReference type="ARBA" id="ARBA00005992"/>
    </source>
</evidence>
<dbReference type="PROSITE" id="PS52029">
    <property type="entry name" value="LD_TPASE"/>
    <property type="match status" value="1"/>
</dbReference>
<feature type="active site" description="Nucleophile" evidence="7">
    <location>
        <position position="165"/>
    </location>
</feature>
<evidence type="ECO:0000313" key="10">
    <source>
        <dbReference type="Proteomes" id="UP000824988"/>
    </source>
</evidence>
<dbReference type="Proteomes" id="UP000824988">
    <property type="component" value="Chromosome"/>
</dbReference>
<keyword evidence="10" id="KW-1185">Reference proteome</keyword>
<dbReference type="RefSeq" id="WP_054774000.1">
    <property type="nucleotide sequence ID" value="NZ_AP019782.1"/>
</dbReference>
<dbReference type="KEGG" id="moz:MoryE10_10620"/>
<keyword evidence="5 7" id="KW-0573">Peptidoglycan synthesis</keyword>
<keyword evidence="6 7" id="KW-0961">Cell wall biogenesis/degradation</keyword>